<feature type="region of interest" description="Disordered" evidence="1">
    <location>
        <begin position="59"/>
        <end position="91"/>
    </location>
</feature>
<sequence length="132" mass="15133">MSSSDEKLRMYDPRPPSELMSPDNYEIPHEVKRSVSVSPPKMFKKAVFEPKVDKIHRFKTKSKKYSEIEPSTPKSGTKNRPAASDNPTEESAVVIIESKFLDSQSIPIDRMRKKRKSGSQLVHWPLAKKVHK</sequence>
<reference evidence="2" key="1">
    <citation type="submission" date="2007-07" db="EMBL/GenBank/DDBJ databases">
        <title>PCAP assembly of the Caenorhabditis remanei genome.</title>
        <authorList>
            <consortium name="The Caenorhabditis remanei Sequencing Consortium"/>
            <person name="Wilson R.K."/>
        </authorList>
    </citation>
    <scope>NUCLEOTIDE SEQUENCE [LARGE SCALE GENOMIC DNA]</scope>
    <source>
        <strain evidence="2">PB4641</strain>
    </source>
</reference>
<feature type="region of interest" description="Disordered" evidence="1">
    <location>
        <begin position="1"/>
        <end position="25"/>
    </location>
</feature>
<feature type="compositionally biased region" description="Basic and acidic residues" evidence="1">
    <location>
        <begin position="1"/>
        <end position="12"/>
    </location>
</feature>
<dbReference type="EMBL" id="DS268421">
    <property type="protein sequence ID" value="EFO88877.1"/>
    <property type="molecule type" value="Genomic_DNA"/>
</dbReference>
<gene>
    <name evidence="2" type="ORF">CRE_06629</name>
</gene>
<evidence type="ECO:0000313" key="3">
    <source>
        <dbReference type="Proteomes" id="UP000008281"/>
    </source>
</evidence>
<dbReference type="HOGENOM" id="CLU_1919000_0_0_1"/>
<evidence type="ECO:0000256" key="1">
    <source>
        <dbReference type="SAM" id="MobiDB-lite"/>
    </source>
</evidence>
<feature type="region of interest" description="Disordered" evidence="1">
    <location>
        <begin position="107"/>
        <end position="132"/>
    </location>
</feature>
<protein>
    <submittedName>
        <fullName evidence="2">Uncharacterized protein</fullName>
    </submittedName>
</protein>
<evidence type="ECO:0000313" key="2">
    <source>
        <dbReference type="EMBL" id="EFO88877.1"/>
    </source>
</evidence>
<accession>E3M1V2</accession>
<name>E3M1V2_CAERE</name>
<organism evidence="3">
    <name type="scientific">Caenorhabditis remanei</name>
    <name type="common">Caenorhabditis vulgaris</name>
    <dbReference type="NCBI Taxonomy" id="31234"/>
    <lineage>
        <taxon>Eukaryota</taxon>
        <taxon>Metazoa</taxon>
        <taxon>Ecdysozoa</taxon>
        <taxon>Nematoda</taxon>
        <taxon>Chromadorea</taxon>
        <taxon>Rhabditida</taxon>
        <taxon>Rhabditina</taxon>
        <taxon>Rhabditomorpha</taxon>
        <taxon>Rhabditoidea</taxon>
        <taxon>Rhabditidae</taxon>
        <taxon>Peloderinae</taxon>
        <taxon>Caenorhabditis</taxon>
    </lineage>
</organism>
<dbReference type="AlphaFoldDB" id="E3M1V2"/>
<keyword evidence="3" id="KW-1185">Reference proteome</keyword>
<proteinExistence type="predicted"/>
<dbReference type="Proteomes" id="UP000008281">
    <property type="component" value="Unassembled WGS sequence"/>
</dbReference>